<reference evidence="9" key="2">
    <citation type="submission" date="2025-08" db="UniProtKB">
        <authorList>
            <consortium name="Ensembl"/>
        </authorList>
    </citation>
    <scope>IDENTIFICATION</scope>
</reference>
<evidence type="ECO:0000256" key="5">
    <source>
        <dbReference type="RuleBase" id="RU369100"/>
    </source>
</evidence>
<dbReference type="GeneTree" id="ENSGT00940000160028"/>
<dbReference type="InParanoid" id="H3AD57"/>
<dbReference type="InterPro" id="IPR036431">
    <property type="entry name" value="ARID_dom_sf"/>
</dbReference>
<comment type="subcellular location">
    <subcellularLocation>
        <location evidence="5">Nucleus</location>
    </subcellularLocation>
</comment>
<dbReference type="PROSITE" id="PS51011">
    <property type="entry name" value="ARID"/>
    <property type="match status" value="1"/>
</dbReference>
<dbReference type="OMA" id="RHAYTAT"/>
<dbReference type="Ensembl" id="ENSLACT00000007642.1">
    <property type="protein sequence ID" value="ENSLACP00000007578.1"/>
    <property type="gene ID" value="ENSLACG00000006716.1"/>
</dbReference>
<dbReference type="GO" id="GO:0003677">
    <property type="term" value="F:DNA binding"/>
    <property type="evidence" value="ECO:0007669"/>
    <property type="project" value="UniProtKB-UniRule"/>
</dbReference>
<keyword evidence="1 5" id="KW-0805">Transcription regulation</keyword>
<keyword evidence="2 5" id="KW-0238">DNA-binding</keyword>
<keyword evidence="3" id="KW-0804">Transcription</keyword>
<evidence type="ECO:0000256" key="2">
    <source>
        <dbReference type="ARBA" id="ARBA00023125"/>
    </source>
</evidence>
<protein>
    <recommendedName>
        <fullName evidence="5">AT-rich interactive domain-containing protein 3</fullName>
        <shortName evidence="5">ARID domain-containing protein</shortName>
    </recommendedName>
</protein>
<dbReference type="HOGENOM" id="CLU_026952_0_1_1"/>
<dbReference type="EMBL" id="AFYH01221230">
    <property type="status" value="NOT_ANNOTATED_CDS"/>
    <property type="molecule type" value="Genomic_DNA"/>
</dbReference>
<feature type="region of interest" description="Disordered" evidence="6">
    <location>
        <begin position="270"/>
        <end position="315"/>
    </location>
</feature>
<dbReference type="AlphaFoldDB" id="H3AD57"/>
<feature type="domain" description="ARID" evidence="7">
    <location>
        <begin position="1"/>
        <end position="75"/>
    </location>
</feature>
<name>H3AD57_LATCH</name>
<dbReference type="SMART" id="SM00501">
    <property type="entry name" value="BRIGHT"/>
    <property type="match status" value="1"/>
</dbReference>
<dbReference type="InterPro" id="IPR023334">
    <property type="entry name" value="REKLES_domain"/>
</dbReference>
<dbReference type="InterPro" id="IPR001606">
    <property type="entry name" value="ARID_dom"/>
</dbReference>
<dbReference type="SUPFAM" id="SSF46774">
    <property type="entry name" value="ARID-like"/>
    <property type="match status" value="1"/>
</dbReference>
<feature type="compositionally biased region" description="Low complexity" evidence="6">
    <location>
        <begin position="274"/>
        <end position="315"/>
    </location>
</feature>
<dbReference type="InterPro" id="IPR045147">
    <property type="entry name" value="ARI3A/B/C"/>
</dbReference>
<evidence type="ECO:0000313" key="10">
    <source>
        <dbReference type="Proteomes" id="UP000008672"/>
    </source>
</evidence>
<evidence type="ECO:0000256" key="4">
    <source>
        <dbReference type="ARBA" id="ARBA00023242"/>
    </source>
</evidence>
<dbReference type="Proteomes" id="UP000008672">
    <property type="component" value="Unassembled WGS sequence"/>
</dbReference>
<dbReference type="STRING" id="7897.ENSLACP00000007578"/>
<reference evidence="9" key="3">
    <citation type="submission" date="2025-09" db="UniProtKB">
        <authorList>
            <consortium name="Ensembl"/>
        </authorList>
    </citation>
    <scope>IDENTIFICATION</scope>
</reference>
<dbReference type="eggNOG" id="KOG2744">
    <property type="taxonomic scope" value="Eukaryota"/>
</dbReference>
<dbReference type="SMART" id="SM01014">
    <property type="entry name" value="ARID"/>
    <property type="match status" value="1"/>
</dbReference>
<evidence type="ECO:0000313" key="9">
    <source>
        <dbReference type="Ensembl" id="ENSLACP00000007578.1"/>
    </source>
</evidence>
<dbReference type="GO" id="GO:0006357">
    <property type="term" value="P:regulation of transcription by RNA polymerase II"/>
    <property type="evidence" value="ECO:0007669"/>
    <property type="project" value="InterPro"/>
</dbReference>
<dbReference type="GO" id="GO:0005634">
    <property type="term" value="C:nucleus"/>
    <property type="evidence" value="ECO:0007669"/>
    <property type="project" value="UniProtKB-SubCell"/>
</dbReference>
<dbReference type="EMBL" id="AFYH01221227">
    <property type="status" value="NOT_ANNOTATED_CDS"/>
    <property type="molecule type" value="Genomic_DNA"/>
</dbReference>
<dbReference type="PROSITE" id="PS51486">
    <property type="entry name" value="REKLES"/>
    <property type="match status" value="1"/>
</dbReference>
<organism evidence="9 10">
    <name type="scientific">Latimeria chalumnae</name>
    <name type="common">Coelacanth</name>
    <dbReference type="NCBI Taxonomy" id="7897"/>
    <lineage>
        <taxon>Eukaryota</taxon>
        <taxon>Metazoa</taxon>
        <taxon>Chordata</taxon>
        <taxon>Craniata</taxon>
        <taxon>Vertebrata</taxon>
        <taxon>Euteleostomi</taxon>
        <taxon>Coelacanthiformes</taxon>
        <taxon>Coelacanthidae</taxon>
        <taxon>Latimeria</taxon>
    </lineage>
</organism>
<dbReference type="Gene3D" id="1.10.150.60">
    <property type="entry name" value="ARID DNA-binding domain"/>
    <property type="match status" value="1"/>
</dbReference>
<evidence type="ECO:0000259" key="8">
    <source>
        <dbReference type="PROSITE" id="PS51486"/>
    </source>
</evidence>
<evidence type="ECO:0000259" key="7">
    <source>
        <dbReference type="PROSITE" id="PS51011"/>
    </source>
</evidence>
<dbReference type="PANTHER" id="PTHR15348">
    <property type="entry name" value="AT-RICH INTERACTIVE DOMAIN-CONTAINING PROTEIN ARID DOMAIN- CONTAINING PROTEIN DEAD RINGER PROTEIN B-CELL REGULATOR OF IGH TRANSCRIPTION BRIGHT"/>
    <property type="match status" value="1"/>
</dbReference>
<dbReference type="EMBL" id="AFYH01221226">
    <property type="status" value="NOT_ANNOTATED_CDS"/>
    <property type="molecule type" value="Genomic_DNA"/>
</dbReference>
<proteinExistence type="predicted"/>
<evidence type="ECO:0000256" key="1">
    <source>
        <dbReference type="ARBA" id="ARBA00023015"/>
    </source>
</evidence>
<evidence type="ECO:0000256" key="6">
    <source>
        <dbReference type="SAM" id="MobiDB-lite"/>
    </source>
</evidence>
<keyword evidence="10" id="KW-1185">Reference proteome</keyword>
<evidence type="ECO:0000256" key="3">
    <source>
        <dbReference type="ARBA" id="ARBA00023163"/>
    </source>
</evidence>
<comment type="function">
    <text evidence="5">Transcription factor.</text>
</comment>
<dbReference type="Pfam" id="PF01388">
    <property type="entry name" value="ARID"/>
    <property type="match status" value="1"/>
</dbReference>
<reference evidence="10" key="1">
    <citation type="submission" date="2011-08" db="EMBL/GenBank/DDBJ databases">
        <title>The draft genome of Latimeria chalumnae.</title>
        <authorList>
            <person name="Di Palma F."/>
            <person name="Alfoldi J."/>
            <person name="Johnson J."/>
            <person name="Berlin A."/>
            <person name="Gnerre S."/>
            <person name="Jaffe D."/>
            <person name="MacCallum I."/>
            <person name="Young S."/>
            <person name="Walker B.J."/>
            <person name="Lander E."/>
            <person name="Lindblad-Toh K."/>
        </authorList>
    </citation>
    <scope>NUCLEOTIDE SEQUENCE [LARGE SCALE GENOMIC DNA]</scope>
    <source>
        <strain evidence="10">Wild caught</strain>
    </source>
</reference>
<dbReference type="EMBL" id="AFYH01221229">
    <property type="status" value="NOT_ANNOTATED_CDS"/>
    <property type="molecule type" value="Genomic_DNA"/>
</dbReference>
<feature type="domain" description="REKLES" evidence="8">
    <location>
        <begin position="171"/>
        <end position="265"/>
    </location>
</feature>
<sequence length="315" mass="34445">GTPVNRIPIMAKQVLDLYSLYRLVTEKGGLVEVINKKIWREITKGLNLPTSITSAAFTLRTQHSKWERACVCVRERERSGNRRGREGEEECERERGREGFYFLCLFVFWGGGKYSHGADIKLWQKVQKLVPGGLSQDGILTAALPSRIAIPVSLASHQVAAAQAAAMAQAAALEQLREKLDSGEPAEKKMTVMVEEQQRLVQHALQQNLLAMATQYPMSIKINSRDDRQEAALNLSTNGISSINMSIEINGIVYTGVLFARRPVIPVAMGNNHSSSSSHPQSRCSPASAQNQPSSSSSSSSSCSSHNHTPTSSSP</sequence>
<dbReference type="PANTHER" id="PTHR15348:SF2">
    <property type="entry name" value="AT-RICH INTERACTIVE DOMAIN-CONTAINING PROTEIN 3C"/>
    <property type="match status" value="1"/>
</dbReference>
<keyword evidence="4 5" id="KW-0539">Nucleus</keyword>
<dbReference type="EMBL" id="AFYH01221228">
    <property type="status" value="NOT_ANNOTATED_CDS"/>
    <property type="molecule type" value="Genomic_DNA"/>
</dbReference>
<accession>H3AD57</accession>